<dbReference type="EMBL" id="JBHLWE010000009">
    <property type="protein sequence ID" value="MFC0339783.1"/>
    <property type="molecule type" value="Genomic_DNA"/>
</dbReference>
<name>A0ABV6I0M9_9RHOB</name>
<organism evidence="1 2">
    <name type="scientific">Paracoccus niistensis</name>
    <dbReference type="NCBI Taxonomy" id="632935"/>
    <lineage>
        <taxon>Bacteria</taxon>
        <taxon>Pseudomonadati</taxon>
        <taxon>Pseudomonadota</taxon>
        <taxon>Alphaproteobacteria</taxon>
        <taxon>Rhodobacterales</taxon>
        <taxon>Paracoccaceae</taxon>
        <taxon>Paracoccus</taxon>
    </lineage>
</organism>
<protein>
    <recommendedName>
        <fullName evidence="3">Zinc-ribbon domain-containing protein</fullName>
    </recommendedName>
</protein>
<dbReference type="Proteomes" id="UP001589799">
    <property type="component" value="Unassembled WGS sequence"/>
</dbReference>
<evidence type="ECO:0000313" key="1">
    <source>
        <dbReference type="EMBL" id="MFC0339783.1"/>
    </source>
</evidence>
<keyword evidence="2" id="KW-1185">Reference proteome</keyword>
<evidence type="ECO:0000313" key="2">
    <source>
        <dbReference type="Proteomes" id="UP001589799"/>
    </source>
</evidence>
<gene>
    <name evidence="1" type="ORF">ACFFII_03255</name>
</gene>
<accession>A0ABV6I0M9</accession>
<reference evidence="1 2" key="1">
    <citation type="submission" date="2024-09" db="EMBL/GenBank/DDBJ databases">
        <authorList>
            <person name="Sun Q."/>
            <person name="Mori K."/>
        </authorList>
    </citation>
    <scope>NUCLEOTIDE SEQUENCE [LARGE SCALE GENOMIC DNA]</scope>
    <source>
        <strain evidence="1 2">KCTC 22789</strain>
    </source>
</reference>
<comment type="caution">
    <text evidence="1">The sequence shown here is derived from an EMBL/GenBank/DDBJ whole genome shotgun (WGS) entry which is preliminary data.</text>
</comment>
<sequence length="107" mass="12098">MAAPDPFGISIEELPSGGWSVLACCFDPFNTGQRTHRISRASRVLMNLRRDGWSCWWCSEPVPEFRRGDARYCCEGCRKRAARQRRSQAVMISRSESLSLGPLIPHA</sequence>
<evidence type="ECO:0008006" key="3">
    <source>
        <dbReference type="Google" id="ProtNLM"/>
    </source>
</evidence>
<proteinExistence type="predicted"/>